<proteinExistence type="predicted"/>
<protein>
    <submittedName>
        <fullName evidence="1">Uncharacterized protein</fullName>
    </submittedName>
</protein>
<evidence type="ECO:0000313" key="2">
    <source>
        <dbReference type="Proteomes" id="UP000218427"/>
    </source>
</evidence>
<reference evidence="1" key="1">
    <citation type="submission" date="2017-08" db="EMBL/GenBank/DDBJ databases">
        <title>Microbulbifer marisrubri sp. nov., a halophilic alphaproteobacterium isolated from marine sediment of the Yellow Sea, China.</title>
        <authorList>
            <person name="Zhang G."/>
            <person name="Xiong Q."/>
        </authorList>
    </citation>
    <scope>NUCLEOTIDE SEQUENCE [LARGE SCALE GENOMIC DNA]</scope>
    <source>
        <strain evidence="1">WRN-8</strain>
    </source>
</reference>
<keyword evidence="2" id="KW-1185">Reference proteome</keyword>
<dbReference type="Proteomes" id="UP000218427">
    <property type="component" value="Unassembled WGS sequence"/>
</dbReference>
<sequence>MRVVEDEWLKNRCKSEQEKGDYLFARLALGYAKVYAFRRSLLGRFVGHLERAFRYMTLRPAAKSELTRLYEAALSFQKEHDLDFQQILADSRKH</sequence>
<gene>
    <name evidence="1" type="ORF">AWR36_004580</name>
</gene>
<dbReference type="EMBL" id="LRFG02000001">
    <property type="protein sequence ID" value="PCO07017.1"/>
    <property type="molecule type" value="Genomic_DNA"/>
</dbReference>
<comment type="caution">
    <text evidence="1">The sequence shown here is derived from an EMBL/GenBank/DDBJ whole genome shotgun (WGS) entry which is preliminary data.</text>
</comment>
<organism evidence="1 2">
    <name type="scientific">Microbulbifer flavimaris</name>
    <dbReference type="NCBI Taxonomy" id="1781068"/>
    <lineage>
        <taxon>Bacteria</taxon>
        <taxon>Pseudomonadati</taxon>
        <taxon>Pseudomonadota</taxon>
        <taxon>Gammaproteobacteria</taxon>
        <taxon>Cellvibrionales</taxon>
        <taxon>Microbulbiferaceae</taxon>
        <taxon>Microbulbifer</taxon>
    </lineage>
</organism>
<name>A0ABX4I3M3_9GAMM</name>
<evidence type="ECO:0000313" key="1">
    <source>
        <dbReference type="EMBL" id="PCO07017.1"/>
    </source>
</evidence>
<dbReference type="RefSeq" id="WP_067081562.1">
    <property type="nucleotide sequence ID" value="NZ_LRFG02000001.1"/>
</dbReference>
<accession>A0ABX4I3M3</accession>